<evidence type="ECO:0000313" key="2">
    <source>
        <dbReference type="Proteomes" id="UP000005824"/>
    </source>
</evidence>
<evidence type="ECO:0000313" key="1">
    <source>
        <dbReference type="EMBL" id="EDY21161.1"/>
    </source>
</evidence>
<dbReference type="EMBL" id="ABVL01000003">
    <property type="protein sequence ID" value="EDY21161.1"/>
    <property type="molecule type" value="Genomic_DNA"/>
</dbReference>
<comment type="caution">
    <text evidence="1">The sequence shown here is derived from an EMBL/GenBank/DDBJ whole genome shotgun (WGS) entry which is preliminary data.</text>
</comment>
<reference evidence="1 2" key="1">
    <citation type="journal article" date="2011" name="J. Bacteriol.">
        <title>Genome sequence of Chthoniobacter flavus Ellin428, an aerobic heterotrophic soil bacterium.</title>
        <authorList>
            <person name="Kant R."/>
            <person name="van Passel M.W."/>
            <person name="Palva A."/>
            <person name="Lucas S."/>
            <person name="Lapidus A."/>
            <person name="Glavina Del Rio T."/>
            <person name="Dalin E."/>
            <person name="Tice H."/>
            <person name="Bruce D."/>
            <person name="Goodwin L."/>
            <person name="Pitluck S."/>
            <person name="Larimer F.W."/>
            <person name="Land M.L."/>
            <person name="Hauser L."/>
            <person name="Sangwan P."/>
            <person name="de Vos W.M."/>
            <person name="Janssen P.H."/>
            <person name="Smidt H."/>
        </authorList>
    </citation>
    <scope>NUCLEOTIDE SEQUENCE [LARGE SCALE GENOMIC DNA]</scope>
    <source>
        <strain evidence="1 2">Ellin428</strain>
    </source>
</reference>
<dbReference type="AlphaFoldDB" id="B4CY13"/>
<dbReference type="InParanoid" id="B4CY13"/>
<name>B4CY13_9BACT</name>
<proteinExistence type="predicted"/>
<protein>
    <submittedName>
        <fullName evidence="1">Uncharacterized protein</fullName>
    </submittedName>
</protein>
<gene>
    <name evidence="1" type="ORF">CfE428DRAFT_1454</name>
</gene>
<organism evidence="1 2">
    <name type="scientific">Chthoniobacter flavus Ellin428</name>
    <dbReference type="NCBI Taxonomy" id="497964"/>
    <lineage>
        <taxon>Bacteria</taxon>
        <taxon>Pseudomonadati</taxon>
        <taxon>Verrucomicrobiota</taxon>
        <taxon>Spartobacteria</taxon>
        <taxon>Chthoniobacterales</taxon>
        <taxon>Chthoniobacteraceae</taxon>
        <taxon>Chthoniobacter</taxon>
    </lineage>
</organism>
<dbReference type="Proteomes" id="UP000005824">
    <property type="component" value="Unassembled WGS sequence"/>
</dbReference>
<sequence precursor="true">MLVGGFVTMRIIAIWLAVLVLVLVRAQAAPENATAVPELDALRSSYQRNITAITNARDTRTEPIRRSYAGELERLQREITTSGDLDGALQVKAERERLTSNQEPTATERAAMAPALAALRTRYEKELEPIVTLIRNAEDQQKRDYLAALDRLQRQFTTQNQLAKATLVRTERDAIAGPTLPKASPAPTAATNALSPSAVAGAGQLDPAFAEKIAAAIRDKKLALSELSRPKGGAGNDVPAEGAVLVGFEFFETRSNGFPDIRSLRPIFLTTAGVKPGMDRGKMEKITNKVMARPGYAVGGIHVYHTNNDGRIQGLQVIFMKMVPAEGRLDHSSSSTYRSLWFGTLPHKDKPKELGGDGRPVVGVYGFHGADCDCIGLVQTSN</sequence>
<keyword evidence="2" id="KW-1185">Reference proteome</keyword>
<accession>B4CY13</accession>